<dbReference type="Pfam" id="PF17803">
    <property type="entry name" value="Cadherin_4"/>
    <property type="match status" value="2"/>
</dbReference>
<dbReference type="CDD" id="cd00037">
    <property type="entry name" value="CLECT"/>
    <property type="match status" value="1"/>
</dbReference>
<dbReference type="Pfam" id="PF14252">
    <property type="entry name" value="DUF4347"/>
    <property type="match status" value="1"/>
</dbReference>
<dbReference type="PANTHER" id="PTHR45739">
    <property type="entry name" value="MATRIX PROTEIN, PUTATIVE-RELATED"/>
    <property type="match status" value="1"/>
</dbReference>
<dbReference type="InterPro" id="IPR013320">
    <property type="entry name" value="ConA-like_dom_sf"/>
</dbReference>
<dbReference type="PROSITE" id="PS50268">
    <property type="entry name" value="CADHERIN_2"/>
    <property type="match status" value="1"/>
</dbReference>
<dbReference type="Gene3D" id="2.60.40.10">
    <property type="entry name" value="Immunoglobulins"/>
    <property type="match status" value="8"/>
</dbReference>
<dbReference type="GO" id="GO:0016020">
    <property type="term" value="C:membrane"/>
    <property type="evidence" value="ECO:0007669"/>
    <property type="project" value="InterPro"/>
</dbReference>
<feature type="domain" description="Cadherin" evidence="6">
    <location>
        <begin position="1964"/>
        <end position="2055"/>
    </location>
</feature>
<sequence>MKRNNTRKPVIRALEPRILFDGAAVATAIDVLDNTSFDEKKSVSTDSIHTNNAANSSDATQINDSTFDATASSKSVSIEKGDIFIITKDIPNYKIAVENFSSDFRVIVLEQNSQDILKSNILDATKDLDNSLNIHIITANQNKDKLLVGSYENISDLTTKLTDDSKKLYDLDGLLQQDYVAPSSKGQVIIIDESVSYIQNILDTIPDDWKVITINSQKDGLTQILEKLDGISDLSSIHIFSHGNSGEIILGNLVLNSKTIGQRTSDLAKLGSHLNETGDILLYGCDVSSGYIGQEFVNLLAEITNADIAASDDATGSFISSANFNLETKIGNIESSVLEVNTNGQVLGNISNYTFNIDKDGPRLKYQASGNAAYGWWNQTNNNWVDYYTDNREVSYSGVKWVEVNALFFKFSFPLPWVYYYSYGTGVRYGVQEFTVSHDSKFQITANSNNATKNQLGSDKTEDVLNENYSLYKVDENGVGFDKYNPLKNLVTASEGLLGGMIYLGELKAGKYQVVASFDTWRWFNDVVSLMTLNQYAEQFFEPVSLRVENLNSAPVWGSIADQTISGSGEKSIKVTTWDNVKDADGDNTTVSAVILNSGAEQTLPSWLKFNPNTLTFNGNPPANTGTLNIRLKAFDGQEYGYKDFKLTFTNDNDQPILVNEIQDVTWDGQGNFEYQIPTNTFADSDPVTNTFKYTATLADGSALPKWLTISNSGLISGNPPADYKSLTIVVTANDGSGQNNATQTDTFVLNLKNNNDIPKVLDNTITLDEDTTYKFQLTDFQYTDTDTHSYNDSSSGKGKDIQSIRIVELPQNGTLWIDSNNNGVLNEGEEVQLNQIILTSDISKLKYTPNKDWAGHNGLPMVSALKNGPDSFKWISNDDYNDSSNTATTTLNVKLVNDNPTLSFSEGKSLNIRPSGGSPLTPVYVDQGLNLTDVDALYSDDVLFDTIFGISVTIIDSTTNKFVVGDKLSLTGNTSGFTVAYDSVNGILTIEKEGGARASEYQALLRTLQFSSDNTTNNNLRTLGLSFRIQDVGSKTSAYFDGVDDYLETLNASIPTTGDFTISAWAKLDNPSSLANEQYTIFGQGVAGNNIFLQVVKIDNATYKLRIGDAWEISGADISSILKDGKWHQYTITRSGSGASDGSLYIDGKYIESGDINTTIIAGNGLRIGRLYDKTLNSSEDYDQYWKGSIFDVRVYNKVLSSVAIQQSLSNQLSGNESGLKAWYKLQNDYINYAVNDGGNAVVFKDANYGYSIKTGHYYKLDTTSRDYSNATSNAQNSNYAGEKGYLVRMDDALSSSELEVVKLMNSLYGSTLTWIGAERVLGSGNSWYWSAGNDANVYFNHGSNEGLDNNPIAPSERTIYEWSGTFGKGDNTKNTAVDINYLETQVTFNYYSWDSWDKEDYFIVKLNDKELFKIYREYTKPNTTVKTGTISINGYNISYRIEPNSGNYDIDYGKNYWDQTFAITIDIPKGFSNSIKLSFIANTDQDKSDEAAEINNLKITTKNPEYYMDKAFIKADGYIDNQQPSSTYWSLIEYGNKGKILSAPSMFVTSYTALPDKYVNETRNITVRETNNAPSSTASWNTASIDEDSSYKFKASDFTSKFSDKDGDTLSKIKITSIPNSSQGTLILNGMILSNNDEIPTGDLDKLVFTPKENFYGNVTFKYQGSDGYLYTNESTVTIVIKPVNDAPVLTSNQTLTSIDEDILDINNIGQTVASFITDGTITDVDGVAYKAIAITSVDNSYGTWQYKLENGSWTNISNISGAKINLGSSALLLDSNSLLRFIPNENFYATSTFEFRAWDKSSGVVGGVTDPYKLGGNSSLSVEIKTSTITINPINDVPTTENKTLEINEDEEYKFTLNDFKFIDVDTTDSLVSIKIETLPTLGVIKLDGVAISSNSVITKVDIEAGKLTYITAHDGFGTAYSSFNFSVSDGIANSAPATIAFDTNDTNDAPTDIFWKSGGSVAENSEGGVVVGQLDATDPNTGDTLRFVRIENSKFIVSTTGLVTVAKDAYLDFERTPIQTIKVKVIDSEGLSYIKELTINILDVIENDPKIYTNNIYAEKNTIKTLTLDELKTADADTSDDKLVYTVKQAIVGGILFVDTNNNGTYEEGIDTLLGPESEEAPEYKENFTQQDIIAGKIKFLKDETQTNSKITLSVSDGNSKDDGMLVIIVSNPPVLTAPIDDQEWKTTGNQSFTIPSGTFTDADFDILTYSANLVDGLALPSWLSFDTKTGKFSGTPVGLNDGDTISIKVTATDGRTTPASDTFIITFKGILTKPAITNPLPEYIEFIGACEKSYTIPENTFSDPKNGTLTYSATLADGQALPSWLSFDSVTKTFKGNPPASASSEPLILKIVASNGTDSTATTIKLYVSDSNDIPVNSATISDKVINDANTHTYTISKGTYSDGDNDDITLLLTTQDGSTLPSWVTYETNSAGDLIITAKAPAGSGVQNLRVIGSDGNGGDAVSNFKITYSGGVNESPQVRTSEGLFYIKDGKLVSTSVGALEKFSILAGKTSTITTSYLTENDSDDDGVGLTYTIVNDPLYGQLWIDVDGNGVMNGTEKTLSSGDTFTQKDIDDKKLKYTHTAQNSLDDRFVFNLADGGENGSVELKNITFNIDVLENPTDFSIISVKRFTPIDTLTNEDEIQFKVKFSSVAYGVDINDFEVTGVGSSGATISKVQNMGSNEYIITVSNIASNNGEIGIALKSDGTIITTGGTVIDKTFIPTINEKYTLDNINPEVTITADRTIYAGTTPFKATLKFSEKITNLTLDDIGVTNATVSNLVQIDDFTFVVDVTPTGTENIALSFESAKVNDLAGNSNNAATQITITRNILPTLTVSASDSNVTFTEIDGVDNHTNDVLLFDKVTLADTDLNQDLQSFIISIPTASIFDGAKEKLIIGNQEIPLNFVNGKYIPNIIINGVEYKVKAVLIGANSSLVFEKVSGKMSLNEAKDLFKIIKYNNSSDTPNMTNRVFSLVINDGLENSNAVNITVKVIATNDTPTITKEVGDSDSANLIETDSTLSTSGTLTVVDLDGEGLSVKSNNLSDNNSNTVPNKIGNDLVEKPTSGNEASSSTAPTIFDPGSILKVPNITSYVEIPSADELKLQNQTISIWLKPEKNQDNYQPIIAKVDPAGGGLTRNFSIWLNSESKVHYSISTANGENKFYTVGNALTLGEWNQITVTYDSSFMRIYLNGGLLFQVAETGTTYKGNESLYIGGLPNPEAHLKAFIGDIADVRIYNKALSQSEIQSSMTTQLTGSEANLVYYTRFDKDANGNIVDLTATNNIGTIKGNASVIGQVTINEDSSHTFKSSEFSTNYLYKDPNSHAFAGIKVINLPTNGTLKLNGVDVTKDQIILSSDISKLVYKSNDNYFGIDRFYFKAVDSTNETSNTEAFNISIVAINDIPTAKDKTILIDKNVSTILNVNDFSYNDVDNDVMSGLQIIALPTKGSLEYFNGTSWNTVTLNQTISKTDIDANKLRFTPISNESGVAYANFKFRVSDGKSYSSEHTITYNVNSLDTSVVSIESVNSSGTIDGLISNNSELFKMLSLTSNENKINWNFNSASEYFDYLAQGETLTLTYTIKVADSSDLTKFNTKDIVINIVGTNDAPVVSTEVTSIDNSNQSNVNAGGKITITDVDANGSTQPTINVGNAVVDATRNGGSTFTLNQSTIDALNNALTINSDGTYSYNMDSTKLKDNSGNLIANGDKINVKYTITISDGEGGTITKDLTFTFIGTGTGAKLVISDAVGSIIEGSKLSDSGSLTQDSGANITSATISLRVIKSVSGITLTSEQEKVIKNAFSIDKTTKSVNWKYSISEENIDFLPQDSTITAEFKITIDGIEKIVTITITGTNDAPVITSTIENARGSVTEAGDGVSGTATTTGKLTVSDKDSGATQTWSLDKTSGTYGNITIDSNGVWKYTLDNNKAETQALKSGDKVVETFIATVSDGKGGTAQQTITIEVNGSNDAPTFNSAMNDITYNGDSSNDNLAGKITATDDTGNNIVYSIDGQVEDTSEAGFTHSKTGTYGTLYINEKTGEYKFVPNSDAIKGADTIDSEIFNFKATNNLGISNTQSLTININGKNDAPIISIGANDSAGKTIYETNTTLSTNGTLSVMDFDKNQTVSVSLDSVNVTGNKNSISDDIFKNMLNITSSNGVINWVFNSGTQYFDYLSSNETLILTYTIKASDSYTPALETTQAITITIKGTNDAPKITVENGDSTSASLIETNSSLNASGKLTINEVEPSDTVSAVIENVSINSISTVNNSIIPSNAILKAMLSLDKSSLLSDNSSLSEKLTWIFNSGNEYFDKIAKGEKLILDYSIKISDNGNPAKIDTKIVTITITGANDALVINNYASNDINVNGEIESGKPLKLSDKGTITFSDVDFSDRPTAKKDYISYEAKRKNGDAFTLTPTQLANIQNGFSISSNENNKNNGSINWEYTISQANIDFLGSGEYIDAIFKITVSDGKGGSVTQDIKIKLTGENKTPTLTLSTKDIDETDSTIDTAIQMTAKDPNVSDILTVSVLSGTYQLSGKAIENMTTEQLAWLKLNTATYPNGVVPNGTPFNWTFNTSGETFDWLNSGETVKLIYTVEVIDDAPIPSSSTKTVTITITGTNDTPVAVVDVVEIDENQSITIDILANDTDKDSLDDSSNFILKSVNITTNNHSSGYDASKVTNLATAVIVDNKLVFTPNDEFDYLAQGETAEVIVTYTMSDDEGVISTSTAEITIKGTNNTPVIEVLLEDKAKEDFVESINPITTSGTLSVNDKDTSDIVIASVDSVTILGDSKVGNLTNDYFKSMLTLKDTDILDSTKNNGIITWNFNSGSDIFDYIAKDEKLILTYTIKVTDSSGGFATQEVVIEILGTNDAPVLNPVLSKTYIDTSLNDVFDDYIGNLVVSDSDLTDTHIYSITNQIVDTSESGFTHSKLGNYGKLFINENTGEYKYIPNNTKIQELTTTMTDEFIFHVIDNSGEVNNRDSKTFVVTLEGTNDTPRVLNDNIDTKTSFGEEFKQETSYLFFDIDKTDTFIFEALKLPLGLSIDKYTGVISGRAVESGIFDIIIKVTDSGNPALSVQRTFNLLVIAPAQNSGVDFISSTNHSNDVAQKIIQEITVDRVNESINSFRTNNNILEVLGNKNSIDELLNINNSLSGVISLKGTNLDISATELTSFIQTNSNNPNDKIITANANLDLDSSGKVNYNDRSNKAFQAVGLTIEKINLVQNQIEIKILDTRVGQKYSVTLIDGNPLPKGLFFDPNTGKITGVLPEGIEELDISIKALSSDGTTRVLNIKIDLKALKQKQNSFSTLSQQVEKQSFKMSEYGNYINLLINKNIAV</sequence>
<dbReference type="Gene3D" id="2.60.120.200">
    <property type="match status" value="2"/>
</dbReference>
<dbReference type="SMART" id="SM00112">
    <property type="entry name" value="CA"/>
    <property type="match status" value="4"/>
</dbReference>
<dbReference type="Pfam" id="PF05345">
    <property type="entry name" value="He_PIG"/>
    <property type="match status" value="5"/>
</dbReference>
<dbReference type="SMART" id="SM00282">
    <property type="entry name" value="LamG"/>
    <property type="match status" value="1"/>
</dbReference>
<dbReference type="InterPro" id="IPR039005">
    <property type="entry name" value="CSPG_rpt"/>
</dbReference>
<dbReference type="InterPro" id="IPR015919">
    <property type="entry name" value="Cadherin-like_sf"/>
</dbReference>
<dbReference type="InterPro" id="IPR001791">
    <property type="entry name" value="Laminin_G"/>
</dbReference>
<proteinExistence type="predicted"/>
<evidence type="ECO:0000256" key="2">
    <source>
        <dbReference type="ARBA" id="ARBA00022737"/>
    </source>
</evidence>
<dbReference type="InterPro" id="IPR006558">
    <property type="entry name" value="LamG-like"/>
</dbReference>
<dbReference type="SUPFAM" id="SSF49313">
    <property type="entry name" value="Cadherin-like"/>
    <property type="match status" value="8"/>
</dbReference>
<protein>
    <submittedName>
        <fullName evidence="7">Uncharacterized protein</fullName>
    </submittedName>
</protein>
<dbReference type="GO" id="GO:0007156">
    <property type="term" value="P:homophilic cell adhesion via plasma membrane adhesion molecules"/>
    <property type="evidence" value="ECO:0007669"/>
    <property type="project" value="InterPro"/>
</dbReference>
<dbReference type="GO" id="GO:0005509">
    <property type="term" value="F:calcium ion binding"/>
    <property type="evidence" value="ECO:0007669"/>
    <property type="project" value="InterPro"/>
</dbReference>
<dbReference type="CDD" id="cd11304">
    <property type="entry name" value="Cadherin_repeat"/>
    <property type="match status" value="1"/>
</dbReference>
<reference evidence="7 8" key="1">
    <citation type="submission" date="2017-09" db="EMBL/GenBank/DDBJ databases">
        <title>Reassesment of A. cryaerophilus.</title>
        <authorList>
            <person name="Perez-Cataluna A."/>
            <person name="Collado L."/>
            <person name="Salgado O."/>
            <person name="Lefinanco V."/>
            <person name="Figueras M.J."/>
        </authorList>
    </citation>
    <scope>NUCLEOTIDE SEQUENCE [LARGE SCALE GENOMIC DNA]</scope>
    <source>
        <strain evidence="7 8">LMG 10229</strain>
    </source>
</reference>
<evidence type="ECO:0000256" key="1">
    <source>
        <dbReference type="ARBA" id="ARBA00022729"/>
    </source>
</evidence>
<dbReference type="Pfam" id="PF16184">
    <property type="entry name" value="Cadherin_3"/>
    <property type="match status" value="3"/>
</dbReference>
<dbReference type="InterPro" id="IPR010221">
    <property type="entry name" value="VCBS_dom"/>
</dbReference>
<dbReference type="SUPFAM" id="SSF49899">
    <property type="entry name" value="Concanavalin A-like lectins/glucanases"/>
    <property type="match status" value="2"/>
</dbReference>
<dbReference type="InterPro" id="IPR013783">
    <property type="entry name" value="Ig-like_fold"/>
</dbReference>
<dbReference type="PROSITE" id="PS51854">
    <property type="entry name" value="CSPG"/>
    <property type="match status" value="1"/>
</dbReference>
<keyword evidence="3" id="KW-1015">Disulfide bond</keyword>
<comment type="caution">
    <text evidence="7">The sequence shown here is derived from an EMBL/GenBank/DDBJ whole genome shotgun (WGS) entry which is preliminary data.</text>
</comment>
<dbReference type="PANTHER" id="PTHR45739:SF11">
    <property type="entry name" value="FRAS1-RELATED EXTRACELLULAR MATRIX PROTEIN 1-LIKE ISOFORM X1"/>
    <property type="match status" value="1"/>
</dbReference>
<dbReference type="InterPro" id="IPR041690">
    <property type="entry name" value="Cadherin_5"/>
</dbReference>
<dbReference type="InterPro" id="IPR044048">
    <property type="entry name" value="Big_12"/>
</dbReference>
<evidence type="ECO:0000256" key="4">
    <source>
        <dbReference type="ARBA" id="ARBA00023180"/>
    </source>
</evidence>
<dbReference type="Pfam" id="PF19078">
    <property type="entry name" value="Big_12"/>
    <property type="match status" value="1"/>
</dbReference>
<dbReference type="InterPro" id="IPR040853">
    <property type="entry name" value="RapA2_cadherin-like"/>
</dbReference>
<gene>
    <name evidence="7" type="ORF">CJ668_04900</name>
</gene>
<evidence type="ECO:0000256" key="3">
    <source>
        <dbReference type="ARBA" id="ARBA00023157"/>
    </source>
</evidence>
<dbReference type="InterPro" id="IPR025592">
    <property type="entry name" value="DUF4347"/>
</dbReference>
<name>A0A2S9TP02_9BACT</name>
<dbReference type="GO" id="GO:0009653">
    <property type="term" value="P:anatomical structure morphogenesis"/>
    <property type="evidence" value="ECO:0007669"/>
    <property type="project" value="TreeGrafter"/>
</dbReference>
<feature type="domain" description="Laminin G" evidence="5">
    <location>
        <begin position="3086"/>
        <end position="3260"/>
    </location>
</feature>
<dbReference type="InterPro" id="IPR051561">
    <property type="entry name" value="FRAS1_ECM"/>
</dbReference>
<accession>A0A2S9TP02</accession>
<dbReference type="NCBIfam" id="TIGR01965">
    <property type="entry name" value="VCBS_repeat"/>
    <property type="match status" value="8"/>
</dbReference>
<dbReference type="PROSITE" id="PS50025">
    <property type="entry name" value="LAM_G_DOMAIN"/>
    <property type="match status" value="1"/>
</dbReference>
<dbReference type="InterPro" id="IPR006644">
    <property type="entry name" value="Cadg"/>
</dbReference>
<keyword evidence="2" id="KW-0677">Repeat</keyword>
<organism evidence="7 8">
    <name type="scientific">Aliarcobacter cryaerophilus</name>
    <dbReference type="NCBI Taxonomy" id="28198"/>
    <lineage>
        <taxon>Bacteria</taxon>
        <taxon>Pseudomonadati</taxon>
        <taxon>Campylobacterota</taxon>
        <taxon>Epsilonproteobacteria</taxon>
        <taxon>Campylobacterales</taxon>
        <taxon>Arcobacteraceae</taxon>
        <taxon>Aliarcobacter</taxon>
    </lineage>
</organism>
<keyword evidence="4" id="KW-0325">Glycoprotein</keyword>
<evidence type="ECO:0000313" key="7">
    <source>
        <dbReference type="EMBL" id="PRN00566.1"/>
    </source>
</evidence>
<dbReference type="InterPro" id="IPR002126">
    <property type="entry name" value="Cadherin-like_dom"/>
</dbReference>
<dbReference type="SMART" id="SM00560">
    <property type="entry name" value="LamGL"/>
    <property type="match status" value="1"/>
</dbReference>
<dbReference type="EMBL" id="NXGD01000005">
    <property type="protein sequence ID" value="PRN00566.1"/>
    <property type="molecule type" value="Genomic_DNA"/>
</dbReference>
<evidence type="ECO:0000313" key="8">
    <source>
        <dbReference type="Proteomes" id="UP000238811"/>
    </source>
</evidence>
<keyword evidence="1" id="KW-0732">Signal</keyword>
<evidence type="ECO:0000259" key="6">
    <source>
        <dbReference type="PROSITE" id="PS50268"/>
    </source>
</evidence>
<dbReference type="Proteomes" id="UP000238811">
    <property type="component" value="Unassembled WGS sequence"/>
</dbReference>
<dbReference type="SMART" id="SM00736">
    <property type="entry name" value="CADG"/>
    <property type="match status" value="5"/>
</dbReference>
<evidence type="ECO:0000259" key="5">
    <source>
        <dbReference type="PROSITE" id="PS50025"/>
    </source>
</evidence>
<dbReference type="Gene3D" id="2.60.40.60">
    <property type="entry name" value="Cadherins"/>
    <property type="match status" value="1"/>
</dbReference>
<dbReference type="Pfam" id="PF13385">
    <property type="entry name" value="Laminin_G_3"/>
    <property type="match status" value="2"/>
</dbReference>
<dbReference type="Pfam" id="PF17892">
    <property type="entry name" value="Cadherin_5"/>
    <property type="match status" value="1"/>
</dbReference>